<sequence>MSAWNVDSARHLLARCLFGYSRADLTRALSYPSAQAFVQQELLADLPPDGSGQPDPPGPWVTEAPVTGDNAVNNTRYRELTNWWLSRMLTEVTSMREKMVLFWHNHFTSQRDKISYPQYMYQQNALFRRYAFGDFGQMTKEVTIDPAMLIYLDGRQNNKNAPNENYARELMELFTLGLGNYTETDVKQAALALTGWRLEGLKAVFNKKAFASTNKTFLGKTGNFGYTDIIDIILTKDATAEFISRKLYREFVHYQPNEPFVRQMAAVLREANYQIKPLLQFLLTSDEFFRTDYRGGKIKSPTELLIGAVKQLALAKPDWAYLADTGRLLQQQLFNPPNVAGWSGQREWISSNTYPARGGFTDSLVNGRKSNGQMLAGSLNALDYARSYASSENAIQFVNDVTGLLLRFPLSDTKRKFLLETLLDGTIAANWSTNTPMADIRIQKFLKAVMRQPEYQLT</sequence>
<gene>
    <name evidence="1" type="ORF">HNV11_17630</name>
</gene>
<accession>A0A6M5YAR3</accession>
<dbReference type="EMBL" id="CP053435">
    <property type="protein sequence ID" value="QJW91065.1"/>
    <property type="molecule type" value="Genomic_DNA"/>
</dbReference>
<dbReference type="RefSeq" id="WP_171740911.1">
    <property type="nucleotide sequence ID" value="NZ_CP053435.1"/>
</dbReference>
<dbReference type="AlphaFoldDB" id="A0A6M5YAR3"/>
<dbReference type="Pfam" id="PF08811">
    <property type="entry name" value="DUF1800"/>
    <property type="match status" value="1"/>
</dbReference>
<dbReference type="InterPro" id="IPR014917">
    <property type="entry name" value="DUF1800"/>
</dbReference>
<dbReference type="KEGG" id="stae:HNV11_17630"/>
<organism evidence="1 2">
    <name type="scientific">Spirosoma taeanense</name>
    <dbReference type="NCBI Taxonomy" id="2735870"/>
    <lineage>
        <taxon>Bacteria</taxon>
        <taxon>Pseudomonadati</taxon>
        <taxon>Bacteroidota</taxon>
        <taxon>Cytophagia</taxon>
        <taxon>Cytophagales</taxon>
        <taxon>Cytophagaceae</taxon>
        <taxon>Spirosoma</taxon>
    </lineage>
</organism>
<proteinExistence type="predicted"/>
<name>A0A6M5YAR3_9BACT</name>
<protein>
    <submittedName>
        <fullName evidence="1">DUF1800 domain-containing protein</fullName>
    </submittedName>
</protein>
<reference evidence="1 2" key="1">
    <citation type="submission" date="2020-05" db="EMBL/GenBank/DDBJ databases">
        <title>Genome sequencing of Spirosoma sp. TS118.</title>
        <authorList>
            <person name="Lee J.-H."/>
            <person name="Jeong S."/>
            <person name="Zhao L."/>
            <person name="Jung J.-H."/>
            <person name="Kim M.-K."/>
            <person name="Lim S."/>
        </authorList>
    </citation>
    <scope>NUCLEOTIDE SEQUENCE [LARGE SCALE GENOMIC DNA]</scope>
    <source>
        <strain evidence="1 2">TS118</strain>
    </source>
</reference>
<keyword evidence="2" id="KW-1185">Reference proteome</keyword>
<dbReference type="Proteomes" id="UP000502756">
    <property type="component" value="Chromosome"/>
</dbReference>
<evidence type="ECO:0000313" key="1">
    <source>
        <dbReference type="EMBL" id="QJW91065.1"/>
    </source>
</evidence>
<evidence type="ECO:0000313" key="2">
    <source>
        <dbReference type="Proteomes" id="UP000502756"/>
    </source>
</evidence>